<accession>A0A9N9H9Q6</accession>
<dbReference type="EMBL" id="CAJVPV010012432">
    <property type="protein sequence ID" value="CAG8669937.1"/>
    <property type="molecule type" value="Genomic_DNA"/>
</dbReference>
<evidence type="ECO:0000256" key="1">
    <source>
        <dbReference type="SAM" id="SignalP"/>
    </source>
</evidence>
<dbReference type="AlphaFoldDB" id="A0A9N9H9Q6"/>
<sequence>MKSLPSFIFLYVIMLNFSLTVTSLNQRCIDIIDAIERKSDLVLCPIIDDPKRKDNLGEYLTGANMILINFTCEISDTALCDKIKSAFETAGSTISAAFNFRAQIIIDARFKNLNNKNVLGSTVPTRLMFLDSEDDVTRLYPQALVKQFQFTNHSQYADSDITSIFNSAFNYWFEGDPPIKQNQYDFYTIAVHEIFHGLGFYSLWGNYFGFNNKTIDALTPYPLLSGMSSSDPLYFNGFVESIFDKFLMIYDSTTSSIISSTNITSELNTFGPPGTKFSSLTDFSDKFKASSQWETVAKYFYRMATMAESMKFVPRGVDFISGTFLETSIPFFPGSSICHVSNADYSGTSDFLMRYVVESGVTGTNLTARGGSYSGGVIGPHLREIMSSLG</sequence>
<comment type="caution">
    <text evidence="2">The sequence shown here is derived from an EMBL/GenBank/DDBJ whole genome shotgun (WGS) entry which is preliminary data.</text>
</comment>
<feature type="signal peptide" evidence="1">
    <location>
        <begin position="1"/>
        <end position="23"/>
    </location>
</feature>
<keyword evidence="1" id="KW-0732">Signal</keyword>
<protein>
    <submittedName>
        <fullName evidence="2">16336_t:CDS:1</fullName>
    </submittedName>
</protein>
<dbReference type="Proteomes" id="UP000789342">
    <property type="component" value="Unassembled WGS sequence"/>
</dbReference>
<reference evidence="2" key="1">
    <citation type="submission" date="2021-06" db="EMBL/GenBank/DDBJ databases">
        <authorList>
            <person name="Kallberg Y."/>
            <person name="Tangrot J."/>
            <person name="Rosling A."/>
        </authorList>
    </citation>
    <scope>NUCLEOTIDE SEQUENCE</scope>
    <source>
        <strain evidence="2">CL551</strain>
    </source>
</reference>
<proteinExistence type="predicted"/>
<gene>
    <name evidence="2" type="ORF">AMORRO_LOCUS10776</name>
</gene>
<name>A0A9N9H9Q6_9GLOM</name>
<dbReference type="OrthoDB" id="73465at2759"/>
<evidence type="ECO:0000313" key="2">
    <source>
        <dbReference type="EMBL" id="CAG8669937.1"/>
    </source>
</evidence>
<keyword evidence="3" id="KW-1185">Reference proteome</keyword>
<evidence type="ECO:0000313" key="3">
    <source>
        <dbReference type="Proteomes" id="UP000789342"/>
    </source>
</evidence>
<feature type="chain" id="PRO_5040434436" evidence="1">
    <location>
        <begin position="24"/>
        <end position="390"/>
    </location>
</feature>
<organism evidence="2 3">
    <name type="scientific">Acaulospora morrowiae</name>
    <dbReference type="NCBI Taxonomy" id="94023"/>
    <lineage>
        <taxon>Eukaryota</taxon>
        <taxon>Fungi</taxon>
        <taxon>Fungi incertae sedis</taxon>
        <taxon>Mucoromycota</taxon>
        <taxon>Glomeromycotina</taxon>
        <taxon>Glomeromycetes</taxon>
        <taxon>Diversisporales</taxon>
        <taxon>Acaulosporaceae</taxon>
        <taxon>Acaulospora</taxon>
    </lineage>
</organism>